<dbReference type="SUPFAM" id="SSF46565">
    <property type="entry name" value="Chaperone J-domain"/>
    <property type="match status" value="1"/>
</dbReference>
<keyword evidence="8" id="KW-1185">Reference proteome</keyword>
<evidence type="ECO:0000313" key="7">
    <source>
        <dbReference type="EMBL" id="TPG52811.1"/>
    </source>
</evidence>
<dbReference type="PANTHER" id="PTHR12763">
    <property type="match status" value="1"/>
</dbReference>
<evidence type="ECO:0000256" key="5">
    <source>
        <dbReference type="ARBA" id="ARBA00038105"/>
    </source>
</evidence>
<dbReference type="PROSITE" id="PS50076">
    <property type="entry name" value="DNAJ_2"/>
    <property type="match status" value="1"/>
</dbReference>
<gene>
    <name evidence="7" type="ORF">EAH76_13165</name>
</gene>
<dbReference type="CDD" id="cd06257">
    <property type="entry name" value="DnaJ"/>
    <property type="match status" value="1"/>
</dbReference>
<dbReference type="InterPro" id="IPR036869">
    <property type="entry name" value="J_dom_sf"/>
</dbReference>
<keyword evidence="4" id="KW-0472">Membrane</keyword>
<dbReference type="Pfam" id="PF00226">
    <property type="entry name" value="DnaJ"/>
    <property type="match status" value="1"/>
</dbReference>
<keyword evidence="2" id="KW-0812">Transmembrane</keyword>
<sequence length="83" mass="8879">MGKLLLIAALLIGGWLLLRPRPKPVVRVDEAEARAVLGIGAGADEAAIRAAHRRLISAVHPDKGGSADLTRRINTARDVLLKR</sequence>
<evidence type="ECO:0000313" key="8">
    <source>
        <dbReference type="Proteomes" id="UP000319931"/>
    </source>
</evidence>
<name>A0A502FTR2_9SPHN</name>
<proteinExistence type="inferred from homology"/>
<evidence type="ECO:0000256" key="1">
    <source>
        <dbReference type="ARBA" id="ARBA00004167"/>
    </source>
</evidence>
<evidence type="ECO:0000256" key="4">
    <source>
        <dbReference type="ARBA" id="ARBA00023136"/>
    </source>
</evidence>
<dbReference type="GO" id="GO:0016020">
    <property type="term" value="C:membrane"/>
    <property type="evidence" value="ECO:0007669"/>
    <property type="project" value="UniProtKB-SubCell"/>
</dbReference>
<dbReference type="AlphaFoldDB" id="A0A502FTR2"/>
<dbReference type="PANTHER" id="PTHR12763:SF28">
    <property type="entry name" value="GEO10507P1-RELATED"/>
    <property type="match status" value="1"/>
</dbReference>
<comment type="subcellular location">
    <subcellularLocation>
        <location evidence="1">Membrane</location>
        <topology evidence="1">Single-pass membrane protein</topology>
    </subcellularLocation>
</comment>
<evidence type="ECO:0000256" key="2">
    <source>
        <dbReference type="ARBA" id="ARBA00022692"/>
    </source>
</evidence>
<organism evidence="7 8">
    <name type="scientific">Sphingomonas glacialis</name>
    <dbReference type="NCBI Taxonomy" id="658225"/>
    <lineage>
        <taxon>Bacteria</taxon>
        <taxon>Pseudomonadati</taxon>
        <taxon>Pseudomonadota</taxon>
        <taxon>Alphaproteobacteria</taxon>
        <taxon>Sphingomonadales</taxon>
        <taxon>Sphingomonadaceae</taxon>
        <taxon>Sphingomonas</taxon>
    </lineage>
</organism>
<reference evidence="7 8" key="1">
    <citation type="journal article" date="2019" name="Environ. Microbiol.">
        <title>Species interactions and distinct microbial communities in high Arctic permafrost affected cryosols are associated with the CH4 and CO2 gas fluxes.</title>
        <authorList>
            <person name="Altshuler I."/>
            <person name="Hamel J."/>
            <person name="Turney S."/>
            <person name="Magnuson E."/>
            <person name="Levesque R."/>
            <person name="Greer C."/>
            <person name="Whyte L.G."/>
        </authorList>
    </citation>
    <scope>NUCLEOTIDE SEQUENCE [LARGE SCALE GENOMIC DNA]</scope>
    <source>
        <strain evidence="7 8">E6.1</strain>
    </source>
</reference>
<evidence type="ECO:0000256" key="3">
    <source>
        <dbReference type="ARBA" id="ARBA00022989"/>
    </source>
</evidence>
<comment type="similarity">
    <text evidence="5">Belongs to the TIM14 family.</text>
</comment>
<dbReference type="EMBL" id="RCZC01000003">
    <property type="protein sequence ID" value="TPG52811.1"/>
    <property type="molecule type" value="Genomic_DNA"/>
</dbReference>
<dbReference type="RefSeq" id="WP_140850733.1">
    <property type="nucleotide sequence ID" value="NZ_RCZC01000003.1"/>
</dbReference>
<dbReference type="InterPro" id="IPR001623">
    <property type="entry name" value="DnaJ_domain"/>
</dbReference>
<protein>
    <submittedName>
        <fullName evidence="7">J domain-containing protein</fullName>
    </submittedName>
</protein>
<dbReference type="Proteomes" id="UP000319931">
    <property type="component" value="Unassembled WGS sequence"/>
</dbReference>
<dbReference type="SMART" id="SM00271">
    <property type="entry name" value="DnaJ"/>
    <property type="match status" value="1"/>
</dbReference>
<comment type="caution">
    <text evidence="7">The sequence shown here is derived from an EMBL/GenBank/DDBJ whole genome shotgun (WGS) entry which is preliminary data.</text>
</comment>
<keyword evidence="3" id="KW-1133">Transmembrane helix</keyword>
<dbReference type="Gene3D" id="1.10.287.110">
    <property type="entry name" value="DnaJ domain"/>
    <property type="match status" value="1"/>
</dbReference>
<accession>A0A502FTR2</accession>
<evidence type="ECO:0000259" key="6">
    <source>
        <dbReference type="PROSITE" id="PS50076"/>
    </source>
</evidence>
<feature type="domain" description="J" evidence="6">
    <location>
        <begin position="32"/>
        <end position="83"/>
    </location>
</feature>